<dbReference type="PROSITE" id="PS50157">
    <property type="entry name" value="ZINC_FINGER_C2H2_2"/>
    <property type="match status" value="2"/>
</dbReference>
<keyword evidence="5" id="KW-0862">Zinc</keyword>
<dbReference type="OrthoDB" id="10066771at2759"/>
<dbReference type="PANTHER" id="PTHR16515:SF49">
    <property type="entry name" value="GASTRULA ZINC FINGER PROTEIN XLCGF49.1-LIKE-RELATED"/>
    <property type="match status" value="1"/>
</dbReference>
<dbReference type="GO" id="GO:0008270">
    <property type="term" value="F:zinc ion binding"/>
    <property type="evidence" value="ECO:0007669"/>
    <property type="project" value="UniProtKB-KW"/>
</dbReference>
<evidence type="ECO:0000256" key="6">
    <source>
        <dbReference type="ARBA" id="ARBA00023242"/>
    </source>
</evidence>
<evidence type="ECO:0000256" key="1">
    <source>
        <dbReference type="ARBA" id="ARBA00004123"/>
    </source>
</evidence>
<evidence type="ECO:0000313" key="10">
    <source>
        <dbReference type="Proteomes" id="UP000499080"/>
    </source>
</evidence>
<protein>
    <recommendedName>
        <fullName evidence="8">C2H2-type domain-containing protein</fullName>
    </recommendedName>
</protein>
<accession>A0A4Y2S5Z8</accession>
<evidence type="ECO:0000256" key="2">
    <source>
        <dbReference type="ARBA" id="ARBA00022723"/>
    </source>
</evidence>
<dbReference type="InterPro" id="IPR050331">
    <property type="entry name" value="Zinc_finger"/>
</dbReference>
<dbReference type="InterPro" id="IPR036236">
    <property type="entry name" value="Znf_C2H2_sf"/>
</dbReference>
<dbReference type="GO" id="GO:0005634">
    <property type="term" value="C:nucleus"/>
    <property type="evidence" value="ECO:0007669"/>
    <property type="project" value="UniProtKB-SubCell"/>
</dbReference>
<evidence type="ECO:0000256" key="5">
    <source>
        <dbReference type="ARBA" id="ARBA00022833"/>
    </source>
</evidence>
<keyword evidence="10" id="KW-1185">Reference proteome</keyword>
<dbReference type="Proteomes" id="UP000499080">
    <property type="component" value="Unassembled WGS sequence"/>
</dbReference>
<evidence type="ECO:0000256" key="3">
    <source>
        <dbReference type="ARBA" id="ARBA00022737"/>
    </source>
</evidence>
<dbReference type="Gene3D" id="3.30.160.60">
    <property type="entry name" value="Classic Zinc Finger"/>
    <property type="match status" value="2"/>
</dbReference>
<dbReference type="PANTHER" id="PTHR16515">
    <property type="entry name" value="PR DOMAIN ZINC FINGER PROTEIN"/>
    <property type="match status" value="1"/>
</dbReference>
<reference evidence="9 10" key="1">
    <citation type="journal article" date="2019" name="Sci. Rep.">
        <title>Orb-weaving spider Araneus ventricosus genome elucidates the spidroin gene catalogue.</title>
        <authorList>
            <person name="Kono N."/>
            <person name="Nakamura H."/>
            <person name="Ohtoshi R."/>
            <person name="Moran D.A.P."/>
            <person name="Shinohara A."/>
            <person name="Yoshida Y."/>
            <person name="Fujiwara M."/>
            <person name="Mori M."/>
            <person name="Tomita M."/>
            <person name="Arakawa K."/>
        </authorList>
    </citation>
    <scope>NUCLEOTIDE SEQUENCE [LARGE SCALE GENOMIC DNA]</scope>
</reference>
<dbReference type="InterPro" id="IPR013087">
    <property type="entry name" value="Znf_C2H2_type"/>
</dbReference>
<keyword evidence="4 7" id="KW-0863">Zinc-finger</keyword>
<proteinExistence type="predicted"/>
<evidence type="ECO:0000256" key="7">
    <source>
        <dbReference type="PROSITE-ProRule" id="PRU00042"/>
    </source>
</evidence>
<comment type="caution">
    <text evidence="9">The sequence shown here is derived from an EMBL/GenBank/DDBJ whole genome shotgun (WGS) entry which is preliminary data.</text>
</comment>
<name>A0A4Y2S5Z8_ARAVE</name>
<feature type="domain" description="C2H2-type" evidence="8">
    <location>
        <begin position="87"/>
        <end position="109"/>
    </location>
</feature>
<evidence type="ECO:0000259" key="8">
    <source>
        <dbReference type="PROSITE" id="PS50157"/>
    </source>
</evidence>
<keyword evidence="6" id="KW-0539">Nucleus</keyword>
<evidence type="ECO:0000256" key="4">
    <source>
        <dbReference type="ARBA" id="ARBA00022771"/>
    </source>
</evidence>
<dbReference type="SUPFAM" id="SSF57667">
    <property type="entry name" value="beta-beta-alpha zinc fingers"/>
    <property type="match status" value="1"/>
</dbReference>
<evidence type="ECO:0000313" key="9">
    <source>
        <dbReference type="EMBL" id="GBN82739.1"/>
    </source>
</evidence>
<dbReference type="EMBL" id="BGPR01019719">
    <property type="protein sequence ID" value="GBN82739.1"/>
    <property type="molecule type" value="Genomic_DNA"/>
</dbReference>
<feature type="domain" description="C2H2-type" evidence="8">
    <location>
        <begin position="54"/>
        <end position="81"/>
    </location>
</feature>
<organism evidence="9 10">
    <name type="scientific">Araneus ventricosus</name>
    <name type="common">Orbweaver spider</name>
    <name type="synonym">Epeira ventricosa</name>
    <dbReference type="NCBI Taxonomy" id="182803"/>
    <lineage>
        <taxon>Eukaryota</taxon>
        <taxon>Metazoa</taxon>
        <taxon>Ecdysozoa</taxon>
        <taxon>Arthropoda</taxon>
        <taxon>Chelicerata</taxon>
        <taxon>Arachnida</taxon>
        <taxon>Araneae</taxon>
        <taxon>Araneomorphae</taxon>
        <taxon>Entelegynae</taxon>
        <taxon>Araneoidea</taxon>
        <taxon>Araneidae</taxon>
        <taxon>Araneus</taxon>
    </lineage>
</organism>
<keyword evidence="2" id="KW-0479">Metal-binding</keyword>
<dbReference type="FunFam" id="3.30.160.60:FF:002343">
    <property type="entry name" value="Zinc finger protein 33A"/>
    <property type="match status" value="1"/>
</dbReference>
<comment type="subcellular location">
    <subcellularLocation>
        <location evidence="1">Nucleus</location>
    </subcellularLocation>
</comment>
<keyword evidence="3" id="KW-0677">Repeat</keyword>
<dbReference type="AlphaFoldDB" id="A0A4Y2S5Z8"/>
<sequence length="118" mass="13922">MSRWTRKLTDPIRSRKKNCVLLDGRPRSFSADAVFVSLPSGILSKSQRKDVQNFVCDVCIKGFSRKYRQLRRRRTHTEEKPVTRHVCDKSFTQQTSLTRHIRIHVGTRNIHHKTIHNK</sequence>
<dbReference type="GO" id="GO:0006355">
    <property type="term" value="P:regulation of DNA-templated transcription"/>
    <property type="evidence" value="ECO:0007669"/>
    <property type="project" value="UniProtKB-ARBA"/>
</dbReference>
<gene>
    <name evidence="9" type="ORF">AVEN_265944_1</name>
</gene>